<sequence length="261" mass="29239">MGLTVRDIMQKRPVTIDCKKNLEYIKKEMIINKKKYVVVISDGKYLGLIKVSDLVNEYNKNLIAEEFIEIAEEKVEPFTPERTIKEAAEKIIEYGIEFLPIVNKNQELIGVVTPGDIVKDFVVTKSDGKMTAERAVIFLAMTQTNEDEKYWFDRIKKMNYKAAVTQVGANGLELPLKLREGAIVAAIAKEVIHENLREKNAVSNAVRDVYSQIEIINRGLGGGFKIAVIRGRDMITVAAYGKCGHALGSGPDHIFMGYSII</sequence>
<keyword evidence="6 8" id="KW-0129">CBS domain</keyword>
<dbReference type="Gene3D" id="3.40.1510.10">
    <property type="entry name" value="Hut operon regulatory protein HutP"/>
    <property type="match status" value="1"/>
</dbReference>
<evidence type="ECO:0000313" key="11">
    <source>
        <dbReference type="Proteomes" id="UP001321582"/>
    </source>
</evidence>
<dbReference type="InterPro" id="IPR015111">
    <property type="entry name" value="Regulatory_HutP"/>
</dbReference>
<dbReference type="PANTHER" id="PTHR43080:SF2">
    <property type="entry name" value="CBS DOMAIN-CONTAINING PROTEIN"/>
    <property type="match status" value="1"/>
</dbReference>
<dbReference type="InterPro" id="IPR051257">
    <property type="entry name" value="Diverse_CBS-Domain"/>
</dbReference>
<dbReference type="InterPro" id="IPR000644">
    <property type="entry name" value="CBS_dom"/>
</dbReference>
<evidence type="ECO:0000256" key="7">
    <source>
        <dbReference type="ARBA" id="ARBA00023163"/>
    </source>
</evidence>
<comment type="function">
    <text evidence="1">Antiterminator that binds to cis-acting regulatory sequences on the mRNA in the presence of histidine, thereby suppressing transcription termination and activating the hut operon for histidine utilization.</text>
</comment>
<evidence type="ECO:0000313" key="10">
    <source>
        <dbReference type="EMBL" id="BDU50473.1"/>
    </source>
</evidence>
<evidence type="ECO:0000256" key="2">
    <source>
        <dbReference type="ARBA" id="ARBA00009992"/>
    </source>
</evidence>
<gene>
    <name evidence="10" type="ORF">HLVA_10420</name>
</gene>
<keyword evidence="4" id="KW-0694">RNA-binding</keyword>
<dbReference type="InterPro" id="IPR046342">
    <property type="entry name" value="CBS_dom_sf"/>
</dbReference>
<dbReference type="InterPro" id="IPR036482">
    <property type="entry name" value="Regulatory_HutP_sf"/>
</dbReference>
<dbReference type="Proteomes" id="UP001321582">
    <property type="component" value="Chromosome"/>
</dbReference>
<feature type="domain" description="CBS" evidence="9">
    <location>
        <begin position="9"/>
        <end position="65"/>
    </location>
</feature>
<dbReference type="SUPFAM" id="SSF111064">
    <property type="entry name" value="Hut operon positive regulatory protein HutP"/>
    <property type="match status" value="1"/>
</dbReference>
<evidence type="ECO:0000256" key="4">
    <source>
        <dbReference type="ARBA" id="ARBA00022884"/>
    </source>
</evidence>
<evidence type="ECO:0000256" key="1">
    <source>
        <dbReference type="ARBA" id="ARBA00002945"/>
    </source>
</evidence>
<dbReference type="Pfam" id="PF09021">
    <property type="entry name" value="HutP"/>
    <property type="match status" value="1"/>
</dbReference>
<dbReference type="RefSeq" id="WP_307905401.1">
    <property type="nucleotide sequence ID" value="NZ_AP027059.1"/>
</dbReference>
<keyword evidence="5" id="KW-0805">Transcription regulation</keyword>
<dbReference type="KEGG" id="haby:HLVA_10420"/>
<organism evidence="10 11">
    <name type="scientific">Haliovirga abyssi</name>
    <dbReference type="NCBI Taxonomy" id="2996794"/>
    <lineage>
        <taxon>Bacteria</taxon>
        <taxon>Fusobacteriati</taxon>
        <taxon>Fusobacteriota</taxon>
        <taxon>Fusobacteriia</taxon>
        <taxon>Fusobacteriales</taxon>
        <taxon>Haliovirgaceae</taxon>
        <taxon>Haliovirga</taxon>
    </lineage>
</organism>
<dbReference type="Gene3D" id="3.10.580.10">
    <property type="entry name" value="CBS-domain"/>
    <property type="match status" value="1"/>
</dbReference>
<evidence type="ECO:0000256" key="8">
    <source>
        <dbReference type="PROSITE-ProRule" id="PRU00703"/>
    </source>
</evidence>
<dbReference type="Pfam" id="PF00571">
    <property type="entry name" value="CBS"/>
    <property type="match status" value="2"/>
</dbReference>
<name>A0AAU9DPU5_9FUSO</name>
<accession>A0AAU9DPU5</accession>
<dbReference type="SUPFAM" id="SSF54631">
    <property type="entry name" value="CBS-domain pair"/>
    <property type="match status" value="1"/>
</dbReference>
<dbReference type="GO" id="GO:0003723">
    <property type="term" value="F:RNA binding"/>
    <property type="evidence" value="ECO:0007669"/>
    <property type="project" value="UniProtKB-KW"/>
</dbReference>
<dbReference type="AlphaFoldDB" id="A0AAU9DPU5"/>
<dbReference type="PANTHER" id="PTHR43080">
    <property type="entry name" value="CBS DOMAIN-CONTAINING PROTEIN CBSX3, MITOCHONDRIAL"/>
    <property type="match status" value="1"/>
</dbReference>
<protein>
    <recommendedName>
        <fullName evidence="3">Hut operon positive regulatory protein</fullName>
    </recommendedName>
</protein>
<evidence type="ECO:0000256" key="6">
    <source>
        <dbReference type="ARBA" id="ARBA00023122"/>
    </source>
</evidence>
<evidence type="ECO:0000256" key="3">
    <source>
        <dbReference type="ARBA" id="ARBA00019377"/>
    </source>
</evidence>
<comment type="similarity">
    <text evidence="2">Belongs to the HutP family.</text>
</comment>
<dbReference type="EMBL" id="AP027059">
    <property type="protein sequence ID" value="BDU50473.1"/>
    <property type="molecule type" value="Genomic_DNA"/>
</dbReference>
<keyword evidence="7" id="KW-0804">Transcription</keyword>
<evidence type="ECO:0000259" key="9">
    <source>
        <dbReference type="PROSITE" id="PS51371"/>
    </source>
</evidence>
<dbReference type="SMART" id="SM00116">
    <property type="entry name" value="CBS"/>
    <property type="match status" value="2"/>
</dbReference>
<reference evidence="10 11" key="1">
    <citation type="submission" date="2022-11" db="EMBL/GenBank/DDBJ databases">
        <title>Haliovirga abyssi gen. nov., sp. nov., a mesophilic fermentative bacterium isolated from the Iheya North hydrothermal field and the proposal of Haliovirgaceae fam. nov.</title>
        <authorList>
            <person name="Miyazaki U."/>
            <person name="Tame A."/>
            <person name="Miyazaki J."/>
            <person name="Takai K."/>
            <person name="Sawayama S."/>
            <person name="Kitajima M."/>
            <person name="Okamoto A."/>
            <person name="Nakagawa S."/>
        </authorList>
    </citation>
    <scope>NUCLEOTIDE SEQUENCE [LARGE SCALE GENOMIC DNA]</scope>
    <source>
        <strain evidence="10 11">IC12</strain>
    </source>
</reference>
<dbReference type="CDD" id="cd02205">
    <property type="entry name" value="CBS_pair_SF"/>
    <property type="match status" value="1"/>
</dbReference>
<feature type="domain" description="CBS" evidence="9">
    <location>
        <begin position="71"/>
        <end position="130"/>
    </location>
</feature>
<keyword evidence="11" id="KW-1185">Reference proteome</keyword>
<dbReference type="PROSITE" id="PS51371">
    <property type="entry name" value="CBS"/>
    <property type="match status" value="2"/>
</dbReference>
<proteinExistence type="inferred from homology"/>
<evidence type="ECO:0000256" key="5">
    <source>
        <dbReference type="ARBA" id="ARBA00023015"/>
    </source>
</evidence>